<feature type="domain" description="Origin recognition complex subunit 5 C-terminal" evidence="5">
    <location>
        <begin position="295"/>
        <end position="448"/>
    </location>
</feature>
<feature type="compositionally biased region" description="Polar residues" evidence="4">
    <location>
        <begin position="1"/>
        <end position="12"/>
    </location>
</feature>
<dbReference type="EMBL" id="KN833741">
    <property type="protein sequence ID" value="KIK22258.1"/>
    <property type="molecule type" value="Genomic_DNA"/>
</dbReference>
<feature type="compositionally biased region" description="Polar residues" evidence="4">
    <location>
        <begin position="273"/>
        <end position="282"/>
    </location>
</feature>
<feature type="domain" description="ORC5 lid" evidence="6">
    <location>
        <begin position="170"/>
        <end position="207"/>
    </location>
</feature>
<dbReference type="AlphaFoldDB" id="A0A0C9ZRA2"/>
<dbReference type="Pfam" id="PF14630">
    <property type="entry name" value="ORC5_C"/>
    <property type="match status" value="1"/>
</dbReference>
<gene>
    <name evidence="7" type="ORF">PISMIDRAFT_680464</name>
</gene>
<dbReference type="Pfam" id="PF21639">
    <property type="entry name" value="ORC5_lid"/>
    <property type="match status" value="1"/>
</dbReference>
<dbReference type="GO" id="GO:0006270">
    <property type="term" value="P:DNA replication initiation"/>
    <property type="evidence" value="ECO:0007669"/>
    <property type="project" value="TreeGrafter"/>
</dbReference>
<reference evidence="7 8" key="1">
    <citation type="submission" date="2014-04" db="EMBL/GenBank/DDBJ databases">
        <authorList>
            <consortium name="DOE Joint Genome Institute"/>
            <person name="Kuo A."/>
            <person name="Kohler A."/>
            <person name="Costa M.D."/>
            <person name="Nagy L.G."/>
            <person name="Floudas D."/>
            <person name="Copeland A."/>
            <person name="Barry K.W."/>
            <person name="Cichocki N."/>
            <person name="Veneault-Fourrey C."/>
            <person name="LaButti K."/>
            <person name="Lindquist E.A."/>
            <person name="Lipzen A."/>
            <person name="Lundell T."/>
            <person name="Morin E."/>
            <person name="Murat C."/>
            <person name="Sun H."/>
            <person name="Tunlid A."/>
            <person name="Henrissat B."/>
            <person name="Grigoriev I.V."/>
            <person name="Hibbett D.S."/>
            <person name="Martin F."/>
            <person name="Nordberg H.P."/>
            <person name="Cantor M.N."/>
            <person name="Hua S.X."/>
        </authorList>
    </citation>
    <scope>NUCLEOTIDE SEQUENCE [LARGE SCALE GENOMIC DNA]</scope>
    <source>
        <strain evidence="7 8">441</strain>
    </source>
</reference>
<dbReference type="InterPro" id="IPR047088">
    <property type="entry name" value="ORC5_C"/>
</dbReference>
<dbReference type="GO" id="GO:0005664">
    <property type="term" value="C:nuclear origin of replication recognition complex"/>
    <property type="evidence" value="ECO:0007669"/>
    <property type="project" value="TreeGrafter"/>
</dbReference>
<dbReference type="HOGENOM" id="CLU_022443_0_0_1"/>
<evidence type="ECO:0000313" key="8">
    <source>
        <dbReference type="Proteomes" id="UP000054018"/>
    </source>
</evidence>
<reference evidence="8" key="2">
    <citation type="submission" date="2015-01" db="EMBL/GenBank/DDBJ databases">
        <title>Evolutionary Origins and Diversification of the Mycorrhizal Mutualists.</title>
        <authorList>
            <consortium name="DOE Joint Genome Institute"/>
            <consortium name="Mycorrhizal Genomics Consortium"/>
            <person name="Kohler A."/>
            <person name="Kuo A."/>
            <person name="Nagy L.G."/>
            <person name="Floudas D."/>
            <person name="Copeland A."/>
            <person name="Barry K.W."/>
            <person name="Cichocki N."/>
            <person name="Veneault-Fourrey C."/>
            <person name="LaButti K."/>
            <person name="Lindquist E.A."/>
            <person name="Lipzen A."/>
            <person name="Lundell T."/>
            <person name="Morin E."/>
            <person name="Murat C."/>
            <person name="Riley R."/>
            <person name="Ohm R."/>
            <person name="Sun H."/>
            <person name="Tunlid A."/>
            <person name="Henrissat B."/>
            <person name="Grigoriev I.V."/>
            <person name="Hibbett D.S."/>
            <person name="Martin F."/>
        </authorList>
    </citation>
    <scope>NUCLEOTIDE SEQUENCE [LARGE SCALE GENOMIC DNA]</scope>
    <source>
        <strain evidence="8">441</strain>
    </source>
</reference>
<protein>
    <recommendedName>
        <fullName evidence="9">Origin recognition complex subunit 5</fullName>
    </recommendedName>
</protein>
<dbReference type="InterPro" id="IPR020796">
    <property type="entry name" value="ORC5"/>
</dbReference>
<keyword evidence="8" id="KW-1185">Reference proteome</keyword>
<evidence type="ECO:0000256" key="4">
    <source>
        <dbReference type="SAM" id="MobiDB-lite"/>
    </source>
</evidence>
<dbReference type="InterPro" id="IPR048866">
    <property type="entry name" value="ORC5_lid"/>
</dbReference>
<keyword evidence="3" id="KW-0539">Nucleus</keyword>
<evidence type="ECO:0000259" key="5">
    <source>
        <dbReference type="Pfam" id="PF14630"/>
    </source>
</evidence>
<evidence type="ECO:0000259" key="6">
    <source>
        <dbReference type="Pfam" id="PF21639"/>
    </source>
</evidence>
<dbReference type="GO" id="GO:0003688">
    <property type="term" value="F:DNA replication origin binding"/>
    <property type="evidence" value="ECO:0007669"/>
    <property type="project" value="TreeGrafter"/>
</dbReference>
<comment type="subcellular location">
    <subcellularLocation>
        <location evidence="1">Nucleus</location>
    </subcellularLocation>
</comment>
<dbReference type="STRING" id="765257.A0A0C9ZRA2"/>
<name>A0A0C9ZRA2_9AGAM</name>
<dbReference type="Proteomes" id="UP000054018">
    <property type="component" value="Unassembled WGS sequence"/>
</dbReference>
<evidence type="ECO:0000256" key="3">
    <source>
        <dbReference type="ARBA" id="ARBA00023242"/>
    </source>
</evidence>
<evidence type="ECO:0008006" key="9">
    <source>
        <dbReference type="Google" id="ProtNLM"/>
    </source>
</evidence>
<dbReference type="PANTHER" id="PTHR12705:SF0">
    <property type="entry name" value="ORIGIN RECOGNITION COMPLEX SUBUNIT 5"/>
    <property type="match status" value="1"/>
</dbReference>
<sequence length="459" mass="51621">MVLEDSLQNMGQTRRAGAREKAKERPKLRHPPLKNPPWSSSLSVRSDYVRIYPSSSFPCRVWPSWSVTVFLSHAWHLALSYLTPTQGRHRLTSFSQARVRVNVILLSSMHWEDLRPPLGAAPDPYFLDVEPLTKPDIIQRLVSAFRNTSENVQSSGEQSMTYHPGLLSLYEHYAEMVYGTISLYASDPIELQYIAAARWPGFVKPVVCQQGGDDPDVDGGHELDIQLPNTDGRLRLFKYFSSSFTHALETLYPRLTNAADWASENDWGPTESPPETQSGSTRENARKSVARMANLPRFSKFILIAAFLASTNPAKSDMRIFGRGTSERKKRRRRNTPSTKGGTIKNSAVSQRLLGPSTFPLDRLLAILGALLEEHDVDSWPFDHRFVLPGEYTDMEIGRIHVYAAVSQLAFMRALHRMSPMEKMDGPPTFKCGISYEVALALAKDVGISSLNDLMWDPV</sequence>
<evidence type="ECO:0000256" key="2">
    <source>
        <dbReference type="ARBA" id="ARBA00022705"/>
    </source>
</evidence>
<evidence type="ECO:0000256" key="1">
    <source>
        <dbReference type="ARBA" id="ARBA00004123"/>
    </source>
</evidence>
<keyword evidence="2" id="KW-0235">DNA replication</keyword>
<dbReference type="OrthoDB" id="365981at2759"/>
<feature type="region of interest" description="Disordered" evidence="4">
    <location>
        <begin position="263"/>
        <end position="287"/>
    </location>
</feature>
<feature type="region of interest" description="Disordered" evidence="4">
    <location>
        <begin position="1"/>
        <end position="36"/>
    </location>
</feature>
<feature type="region of interest" description="Disordered" evidence="4">
    <location>
        <begin position="318"/>
        <end position="346"/>
    </location>
</feature>
<evidence type="ECO:0000313" key="7">
    <source>
        <dbReference type="EMBL" id="KIK22258.1"/>
    </source>
</evidence>
<accession>A0A0C9ZRA2</accession>
<proteinExistence type="predicted"/>
<dbReference type="PANTHER" id="PTHR12705">
    <property type="entry name" value="ORIGIN RECOGNITION COMPLEX SUBUNIT 5"/>
    <property type="match status" value="1"/>
</dbReference>
<organism evidence="7 8">
    <name type="scientific">Pisolithus microcarpus 441</name>
    <dbReference type="NCBI Taxonomy" id="765257"/>
    <lineage>
        <taxon>Eukaryota</taxon>
        <taxon>Fungi</taxon>
        <taxon>Dikarya</taxon>
        <taxon>Basidiomycota</taxon>
        <taxon>Agaricomycotina</taxon>
        <taxon>Agaricomycetes</taxon>
        <taxon>Agaricomycetidae</taxon>
        <taxon>Boletales</taxon>
        <taxon>Sclerodermatineae</taxon>
        <taxon>Pisolithaceae</taxon>
        <taxon>Pisolithus</taxon>
    </lineage>
</organism>
<feature type="compositionally biased region" description="Polar residues" evidence="4">
    <location>
        <begin position="336"/>
        <end position="346"/>
    </location>
</feature>